<comment type="caution">
    <text evidence="5">The sequence shown here is derived from an EMBL/GenBank/DDBJ whole genome shotgun (WGS) entry which is preliminary data.</text>
</comment>
<dbReference type="Proteomes" id="UP000242444">
    <property type="component" value="Unassembled WGS sequence"/>
</dbReference>
<dbReference type="Gene3D" id="3.40.50.150">
    <property type="entry name" value="Vaccinia Virus protein VP39"/>
    <property type="match status" value="1"/>
</dbReference>
<dbReference type="AlphaFoldDB" id="A0A263D598"/>
<comment type="similarity">
    <text evidence="1">Belongs to the methyltransferase superfamily.</text>
</comment>
<keyword evidence="2 5" id="KW-0489">Methyltransferase</keyword>
<dbReference type="OrthoDB" id="9795634at2"/>
<dbReference type="EMBL" id="NKYE01000005">
    <property type="protein sequence ID" value="OZM73369.1"/>
    <property type="molecule type" value="Genomic_DNA"/>
</dbReference>
<evidence type="ECO:0000256" key="1">
    <source>
        <dbReference type="ARBA" id="ARBA00008361"/>
    </source>
</evidence>
<proteinExistence type="inferred from homology"/>
<evidence type="ECO:0000313" key="5">
    <source>
        <dbReference type="EMBL" id="OZM73369.1"/>
    </source>
</evidence>
<reference evidence="5 6" key="1">
    <citation type="submission" date="2017-07" db="EMBL/GenBank/DDBJ databases">
        <title>Amycolatopsis antarcticus sp. nov., isolated from the surface of an Antarcticus brown macroalga.</title>
        <authorList>
            <person name="Wang J."/>
            <person name="Leiva S."/>
            <person name="Huang J."/>
            <person name="Huang Y."/>
        </authorList>
    </citation>
    <scope>NUCLEOTIDE SEQUENCE [LARGE SCALE GENOMIC DNA]</scope>
    <source>
        <strain evidence="5 6">AU-G6</strain>
    </source>
</reference>
<dbReference type="PANTHER" id="PTHR44942">
    <property type="entry name" value="METHYLTRANSF_11 DOMAIN-CONTAINING PROTEIN"/>
    <property type="match status" value="1"/>
</dbReference>
<protein>
    <submittedName>
        <fullName evidence="5">SAM-dependent methyltransferase</fullName>
    </submittedName>
</protein>
<dbReference type="InParanoid" id="A0A263D598"/>
<evidence type="ECO:0000259" key="4">
    <source>
        <dbReference type="Pfam" id="PF08241"/>
    </source>
</evidence>
<dbReference type="GO" id="GO:0032259">
    <property type="term" value="P:methylation"/>
    <property type="evidence" value="ECO:0007669"/>
    <property type="project" value="UniProtKB-KW"/>
</dbReference>
<dbReference type="PANTHER" id="PTHR44942:SF4">
    <property type="entry name" value="METHYLTRANSFERASE TYPE 11 DOMAIN-CONTAINING PROTEIN"/>
    <property type="match status" value="1"/>
</dbReference>
<gene>
    <name evidence="5" type="ORF">CFN78_11030</name>
</gene>
<organism evidence="5 6">
    <name type="scientific">Amycolatopsis antarctica</name>
    <dbReference type="NCBI Taxonomy" id="1854586"/>
    <lineage>
        <taxon>Bacteria</taxon>
        <taxon>Bacillati</taxon>
        <taxon>Actinomycetota</taxon>
        <taxon>Actinomycetes</taxon>
        <taxon>Pseudonocardiales</taxon>
        <taxon>Pseudonocardiaceae</taxon>
        <taxon>Amycolatopsis</taxon>
    </lineage>
</organism>
<keyword evidence="6" id="KW-1185">Reference proteome</keyword>
<dbReference type="InterPro" id="IPR013216">
    <property type="entry name" value="Methyltransf_11"/>
</dbReference>
<evidence type="ECO:0000313" key="6">
    <source>
        <dbReference type="Proteomes" id="UP000242444"/>
    </source>
</evidence>
<evidence type="ECO:0000256" key="2">
    <source>
        <dbReference type="ARBA" id="ARBA00022603"/>
    </source>
</evidence>
<dbReference type="GO" id="GO:0008757">
    <property type="term" value="F:S-adenosylmethionine-dependent methyltransferase activity"/>
    <property type="evidence" value="ECO:0007669"/>
    <property type="project" value="InterPro"/>
</dbReference>
<dbReference type="SUPFAM" id="SSF53335">
    <property type="entry name" value="S-adenosyl-L-methionine-dependent methyltransferases"/>
    <property type="match status" value="1"/>
</dbReference>
<name>A0A263D598_9PSEU</name>
<dbReference type="CDD" id="cd02440">
    <property type="entry name" value="AdoMet_MTases"/>
    <property type="match status" value="1"/>
</dbReference>
<dbReference type="InterPro" id="IPR051052">
    <property type="entry name" value="Diverse_substrate_MTase"/>
</dbReference>
<dbReference type="InterPro" id="IPR029063">
    <property type="entry name" value="SAM-dependent_MTases_sf"/>
</dbReference>
<sequence>MVSEEYVPGFAEDAVSMMSARTVHTHASFLLPSLRPDALVLDVGCGPGSITSGLGTMAGRVLGVDREPGQLELARTATRRPSRSTVDFAVADAEALPLRDSCVDAIFAHALVEHLGRPDAALAEFARVLRPGGVLAVSTSDWSRARLRPATANVVAALRGHYLLRRRAGGDPFAGRHLVDRVRQAGFADVRSKVRYRQDMGYEDLARYVESRLVSALSSADGDREQLASAARSAWVWARAGRGDFEQCWVEVLATR</sequence>
<accession>A0A263D598</accession>
<keyword evidence="3 5" id="KW-0808">Transferase</keyword>
<evidence type="ECO:0000256" key="3">
    <source>
        <dbReference type="ARBA" id="ARBA00022679"/>
    </source>
</evidence>
<feature type="domain" description="Methyltransferase type 11" evidence="4">
    <location>
        <begin position="41"/>
        <end position="136"/>
    </location>
</feature>
<dbReference type="Pfam" id="PF08241">
    <property type="entry name" value="Methyltransf_11"/>
    <property type="match status" value="1"/>
</dbReference>